<dbReference type="GO" id="GO:0008703">
    <property type="term" value="F:5-amino-6-(5-phosphoribosylamino)uracil reductase activity"/>
    <property type="evidence" value="ECO:0007669"/>
    <property type="project" value="UniProtKB-EC"/>
</dbReference>
<keyword evidence="11" id="KW-0511">Multifunctional enzyme</keyword>
<gene>
    <name evidence="17" type="ORF">BXY82_2620</name>
</gene>
<evidence type="ECO:0000256" key="8">
    <source>
        <dbReference type="ARBA" id="ARBA00022833"/>
    </source>
</evidence>
<comment type="pathway">
    <text evidence="2 12">Cofactor biosynthesis; riboflavin biosynthesis; 5-amino-6-(D-ribitylamino)uracil from GTP: step 2/4.</text>
</comment>
<keyword evidence="9 12" id="KW-0521">NADP</keyword>
<dbReference type="InterPro" id="IPR004794">
    <property type="entry name" value="Eubact_RibD"/>
</dbReference>
<evidence type="ECO:0000256" key="9">
    <source>
        <dbReference type="ARBA" id="ARBA00022857"/>
    </source>
</evidence>
<dbReference type="NCBIfam" id="TIGR00326">
    <property type="entry name" value="eubact_ribD"/>
    <property type="match status" value="1"/>
</dbReference>
<keyword evidence="12" id="KW-0378">Hydrolase</keyword>
<proteinExistence type="inferred from homology"/>
<dbReference type="PANTHER" id="PTHR38011">
    <property type="entry name" value="DIHYDROFOLATE REDUCTASE FAMILY PROTEIN (AFU_ORTHOLOGUE AFUA_8G06820)"/>
    <property type="match status" value="1"/>
</dbReference>
<comment type="pathway">
    <text evidence="3 12">Cofactor biosynthesis; riboflavin biosynthesis; 5-amino-6-(D-ribitylamino)uracil from GTP: step 3/4.</text>
</comment>
<dbReference type="CDD" id="cd01284">
    <property type="entry name" value="Riboflavin_deaminase-reductase"/>
    <property type="match status" value="1"/>
</dbReference>
<dbReference type="InterPro" id="IPR024072">
    <property type="entry name" value="DHFR-like_dom_sf"/>
</dbReference>
<dbReference type="Proteomes" id="UP000294689">
    <property type="component" value="Unassembled WGS sequence"/>
</dbReference>
<evidence type="ECO:0000313" key="18">
    <source>
        <dbReference type="Proteomes" id="UP000294689"/>
    </source>
</evidence>
<dbReference type="Gene3D" id="3.40.140.10">
    <property type="entry name" value="Cytidine Deaminase, domain 2"/>
    <property type="match status" value="1"/>
</dbReference>
<feature type="binding site" evidence="14">
    <location>
        <position position="157"/>
    </location>
    <ligand>
        <name>NADP(+)</name>
        <dbReference type="ChEBI" id="CHEBI:58349"/>
    </ligand>
</feature>
<dbReference type="SUPFAM" id="SSF53927">
    <property type="entry name" value="Cytidine deaminase-like"/>
    <property type="match status" value="1"/>
</dbReference>
<dbReference type="EMBL" id="SOBW01000008">
    <property type="protein sequence ID" value="TDU40568.1"/>
    <property type="molecule type" value="Genomic_DNA"/>
</dbReference>
<feature type="domain" description="CMP/dCMP-type deaminase" evidence="16">
    <location>
        <begin position="2"/>
        <end position="125"/>
    </location>
</feature>
<dbReference type="InterPro" id="IPR002125">
    <property type="entry name" value="CMP_dCMP_dom"/>
</dbReference>
<evidence type="ECO:0000256" key="5">
    <source>
        <dbReference type="ARBA" id="ARBA00007417"/>
    </source>
</evidence>
<comment type="similarity">
    <text evidence="4 12">In the N-terminal section; belongs to the cytidine and deoxycytidylate deaminase family.</text>
</comment>
<dbReference type="RefSeq" id="WP_133758571.1">
    <property type="nucleotide sequence ID" value="NZ_SOBW01000008.1"/>
</dbReference>
<dbReference type="PIRSF" id="PIRSF006769">
    <property type="entry name" value="RibD"/>
    <property type="match status" value="1"/>
</dbReference>
<feature type="binding site" evidence="14">
    <location>
        <position position="202"/>
    </location>
    <ligand>
        <name>NADP(+)</name>
        <dbReference type="ChEBI" id="CHEBI:58349"/>
    </ligand>
</feature>
<evidence type="ECO:0000313" key="17">
    <source>
        <dbReference type="EMBL" id="TDU40568.1"/>
    </source>
</evidence>
<dbReference type="OrthoDB" id="9800865at2"/>
<feature type="binding site" evidence="14">
    <location>
        <position position="176"/>
    </location>
    <ligand>
        <name>NADP(+)</name>
        <dbReference type="ChEBI" id="CHEBI:58349"/>
    </ligand>
</feature>
<reference evidence="17 18" key="1">
    <citation type="submission" date="2019-03" db="EMBL/GenBank/DDBJ databases">
        <title>Genomic Encyclopedia of Archaeal and Bacterial Type Strains, Phase II (KMG-II): from individual species to whole genera.</title>
        <authorList>
            <person name="Goeker M."/>
        </authorList>
    </citation>
    <scope>NUCLEOTIDE SEQUENCE [LARGE SCALE GENOMIC DNA]</scope>
    <source>
        <strain evidence="17 18">DSM 28135</strain>
    </source>
</reference>
<evidence type="ECO:0000256" key="11">
    <source>
        <dbReference type="ARBA" id="ARBA00023268"/>
    </source>
</evidence>
<organism evidence="17 18">
    <name type="scientific">Gelidibacter sediminis</name>
    <dbReference type="NCBI Taxonomy" id="1608710"/>
    <lineage>
        <taxon>Bacteria</taxon>
        <taxon>Pseudomonadati</taxon>
        <taxon>Bacteroidota</taxon>
        <taxon>Flavobacteriia</taxon>
        <taxon>Flavobacteriales</taxon>
        <taxon>Flavobacteriaceae</taxon>
        <taxon>Gelidibacter</taxon>
    </lineage>
</organism>
<keyword evidence="18" id="KW-1185">Reference proteome</keyword>
<dbReference type="PANTHER" id="PTHR38011:SF7">
    <property type="entry name" value="2,5-DIAMINO-6-RIBOSYLAMINO-4(3H)-PYRIMIDINONE 5'-PHOSPHATE REDUCTASE"/>
    <property type="match status" value="1"/>
</dbReference>
<dbReference type="InterPro" id="IPR002734">
    <property type="entry name" value="RibDG_C"/>
</dbReference>
<evidence type="ECO:0000256" key="1">
    <source>
        <dbReference type="ARBA" id="ARBA00002151"/>
    </source>
</evidence>
<evidence type="ECO:0000256" key="14">
    <source>
        <dbReference type="PIRSR" id="PIRSR006769-2"/>
    </source>
</evidence>
<dbReference type="InterPro" id="IPR016192">
    <property type="entry name" value="APOBEC/CMP_deaminase_Zn-bd"/>
</dbReference>
<accession>A0A4R7PZW5</accession>
<dbReference type="Pfam" id="PF01872">
    <property type="entry name" value="RibD_C"/>
    <property type="match status" value="1"/>
</dbReference>
<sequence>MNIHEKYIKRCIDIGKNGLGTTAPNPMVGCVIVHDHKIIGEGYTSPYGGAHAEVNAINSVKNLALLSSATLYVTLEPCSHFGKTPPCADAIIKYHIPKVVIGTIDTHSKVGGKGVEKLKFSGCDVIVGVLEDEVKLHHKRFFTFHNKKRPYIILKWAETADGFIAPQTKSEKKPVWITNPISRQLVHKWRAEEHAILVGTNTVLEDNPSLTVRDWTGKNPTRVVLDKQLRIPKDLSIYDNQAHTIIISDKESAEVVQTGNTVFKHINWNLKNTIAQQICDVLFDNDINSVIIEGGCQTLQTFINEGLWDEARVFTGPTTFGSGTKAPQCMGKLLSEETILDDNLKIFVND</sequence>
<comment type="similarity">
    <text evidence="5 12">In the C-terminal section; belongs to the HTP reductase family.</text>
</comment>
<evidence type="ECO:0000256" key="3">
    <source>
        <dbReference type="ARBA" id="ARBA00004910"/>
    </source>
</evidence>
<dbReference type="InterPro" id="IPR016193">
    <property type="entry name" value="Cytidine_deaminase-like"/>
</dbReference>
<feature type="binding site" evidence="15">
    <location>
        <position position="51"/>
    </location>
    <ligand>
        <name>Zn(2+)</name>
        <dbReference type="ChEBI" id="CHEBI:29105"/>
        <note>catalytic</note>
    </ligand>
</feature>
<dbReference type="GO" id="GO:0009231">
    <property type="term" value="P:riboflavin biosynthetic process"/>
    <property type="evidence" value="ECO:0007669"/>
    <property type="project" value="UniProtKB-UniPathway"/>
</dbReference>
<feature type="binding site" evidence="14">
    <location>
        <position position="213"/>
    </location>
    <ligand>
        <name>substrate</name>
    </ligand>
</feature>
<comment type="cofactor">
    <cofactor evidence="12 15">
        <name>Zn(2+)</name>
        <dbReference type="ChEBI" id="CHEBI:29105"/>
    </cofactor>
    <text evidence="12 15">Binds 1 zinc ion.</text>
</comment>
<dbReference type="Pfam" id="PF00383">
    <property type="entry name" value="dCMP_cyt_deam_1"/>
    <property type="match status" value="1"/>
</dbReference>
<comment type="catalytic activity">
    <reaction evidence="12">
        <text>5-amino-6-(5-phospho-D-ribitylamino)uracil + NADP(+) = 5-amino-6-(5-phospho-D-ribosylamino)uracil + NADPH + H(+)</text>
        <dbReference type="Rhea" id="RHEA:17845"/>
        <dbReference type="ChEBI" id="CHEBI:15378"/>
        <dbReference type="ChEBI" id="CHEBI:57783"/>
        <dbReference type="ChEBI" id="CHEBI:58349"/>
        <dbReference type="ChEBI" id="CHEBI:58421"/>
        <dbReference type="ChEBI" id="CHEBI:58453"/>
        <dbReference type="EC" id="1.1.1.193"/>
    </reaction>
</comment>
<dbReference type="EC" id="1.1.1.193" evidence="12"/>
<evidence type="ECO:0000259" key="16">
    <source>
        <dbReference type="PROSITE" id="PS51747"/>
    </source>
</evidence>
<feature type="binding site" evidence="15">
    <location>
        <position position="87"/>
    </location>
    <ligand>
        <name>Zn(2+)</name>
        <dbReference type="ChEBI" id="CHEBI:29105"/>
        <note>catalytic</note>
    </ligand>
</feature>
<keyword evidence="6 12" id="KW-0686">Riboflavin biosynthesis</keyword>
<dbReference type="Gene3D" id="3.40.430.10">
    <property type="entry name" value="Dihydrofolate Reductase, subunit A"/>
    <property type="match status" value="1"/>
</dbReference>
<feature type="binding site" evidence="15">
    <location>
        <position position="78"/>
    </location>
    <ligand>
        <name>Zn(2+)</name>
        <dbReference type="ChEBI" id="CHEBI:29105"/>
        <note>catalytic</note>
    </ligand>
</feature>
<evidence type="ECO:0000256" key="7">
    <source>
        <dbReference type="ARBA" id="ARBA00022723"/>
    </source>
</evidence>
<dbReference type="UniPathway" id="UPA00275">
    <property type="reaction ID" value="UER00401"/>
</dbReference>
<dbReference type="PROSITE" id="PS51747">
    <property type="entry name" value="CYT_DCMP_DEAMINASES_2"/>
    <property type="match status" value="1"/>
</dbReference>
<comment type="catalytic activity">
    <reaction evidence="12">
        <text>2,5-diamino-6-hydroxy-4-(5-phosphoribosylamino)-pyrimidine + H2O + H(+) = 5-amino-6-(5-phospho-D-ribosylamino)uracil + NH4(+)</text>
        <dbReference type="Rhea" id="RHEA:21868"/>
        <dbReference type="ChEBI" id="CHEBI:15377"/>
        <dbReference type="ChEBI" id="CHEBI:15378"/>
        <dbReference type="ChEBI" id="CHEBI:28938"/>
        <dbReference type="ChEBI" id="CHEBI:58453"/>
        <dbReference type="ChEBI" id="CHEBI:58614"/>
        <dbReference type="EC" id="3.5.4.26"/>
    </reaction>
</comment>
<dbReference type="AlphaFoldDB" id="A0A4R7PZW5"/>
<feature type="binding site" evidence="14">
    <location>
        <position position="293"/>
    </location>
    <ligand>
        <name>substrate</name>
    </ligand>
</feature>
<dbReference type="EC" id="3.5.4.26" evidence="12"/>
<evidence type="ECO:0000256" key="10">
    <source>
        <dbReference type="ARBA" id="ARBA00023002"/>
    </source>
</evidence>
<evidence type="ECO:0000256" key="4">
    <source>
        <dbReference type="ARBA" id="ARBA00005259"/>
    </source>
</evidence>
<comment type="function">
    <text evidence="1 12">Converts 2,5-diamino-6-(ribosylamino)-4(3h)-pyrimidinone 5'-phosphate into 5-amino-6-(ribosylamino)-2,4(1h,3h)-pyrimidinedione 5'-phosphate.</text>
</comment>
<comment type="caution">
    <text evidence="17">The sequence shown here is derived from an EMBL/GenBank/DDBJ whole genome shotgun (WGS) entry which is preliminary data.</text>
</comment>
<dbReference type="GO" id="GO:0008835">
    <property type="term" value="F:diaminohydroxyphosphoribosylaminopyrimidine deaminase activity"/>
    <property type="evidence" value="ECO:0007669"/>
    <property type="project" value="UniProtKB-EC"/>
</dbReference>
<feature type="binding site" evidence="14">
    <location>
        <position position="190"/>
    </location>
    <ligand>
        <name>substrate</name>
    </ligand>
</feature>
<evidence type="ECO:0000256" key="12">
    <source>
        <dbReference type="PIRNR" id="PIRNR006769"/>
    </source>
</evidence>
<feature type="active site" description="Proton donor" evidence="13">
    <location>
        <position position="53"/>
    </location>
</feature>
<evidence type="ECO:0000256" key="13">
    <source>
        <dbReference type="PIRSR" id="PIRSR006769-1"/>
    </source>
</evidence>
<evidence type="ECO:0000256" key="6">
    <source>
        <dbReference type="ARBA" id="ARBA00022619"/>
    </source>
</evidence>
<dbReference type="PROSITE" id="PS00903">
    <property type="entry name" value="CYT_DCMP_DEAMINASES_1"/>
    <property type="match status" value="1"/>
</dbReference>
<protein>
    <recommendedName>
        <fullName evidence="12">Riboflavin biosynthesis protein RibD</fullName>
    </recommendedName>
    <domain>
        <recommendedName>
            <fullName evidence="12">Diaminohydroxyphosphoribosylaminopyrimidine deaminase</fullName>
            <shortName evidence="12">DRAP deaminase</shortName>
            <ecNumber evidence="12">3.5.4.26</ecNumber>
        </recommendedName>
        <alternativeName>
            <fullName evidence="12">Riboflavin-specific deaminase</fullName>
        </alternativeName>
    </domain>
    <domain>
        <recommendedName>
            <fullName evidence="12">5-amino-6-(5-phosphoribosylamino)uracil reductase</fullName>
            <ecNumber evidence="12">1.1.1.193</ecNumber>
        </recommendedName>
        <alternativeName>
            <fullName evidence="12">HTP reductase</fullName>
        </alternativeName>
    </domain>
</protein>
<feature type="binding site" evidence="14">
    <location>
        <position position="206"/>
    </location>
    <ligand>
        <name>substrate</name>
    </ligand>
</feature>
<keyword evidence="7 12" id="KW-0479">Metal-binding</keyword>
<keyword evidence="8 12" id="KW-0862">Zinc</keyword>
<keyword evidence="10 12" id="KW-0560">Oxidoreductase</keyword>
<dbReference type="InterPro" id="IPR050765">
    <property type="entry name" value="Riboflavin_Biosynth_HTPR"/>
</dbReference>
<evidence type="ECO:0000256" key="15">
    <source>
        <dbReference type="PIRSR" id="PIRSR006769-3"/>
    </source>
</evidence>
<dbReference type="GO" id="GO:0008270">
    <property type="term" value="F:zinc ion binding"/>
    <property type="evidence" value="ECO:0007669"/>
    <property type="project" value="InterPro"/>
</dbReference>
<evidence type="ECO:0000256" key="2">
    <source>
        <dbReference type="ARBA" id="ARBA00004882"/>
    </source>
</evidence>
<dbReference type="SUPFAM" id="SSF53597">
    <property type="entry name" value="Dihydrofolate reductase-like"/>
    <property type="match status" value="1"/>
</dbReference>
<feature type="binding site" evidence="14">
    <location>
        <position position="210"/>
    </location>
    <ligand>
        <name>substrate</name>
    </ligand>
</feature>
<name>A0A4R7PZW5_9FLAO</name>